<feature type="non-terminal residue" evidence="5">
    <location>
        <position position="1"/>
    </location>
</feature>
<comment type="catalytic activity">
    <reaction evidence="4">
        <text>Hydrolysis of (1-&gt;4)-alpha-D-glucosidic linkages in polysaccharides so as to remove successive maltose units from the non-reducing ends of the chains.</text>
        <dbReference type="EC" id="3.2.1.2"/>
    </reaction>
</comment>
<dbReference type="Proteomes" id="UP000265520">
    <property type="component" value="Unassembled WGS sequence"/>
</dbReference>
<protein>
    <recommendedName>
        <fullName evidence="4">Beta-amylase</fullName>
        <ecNumber evidence="4">3.2.1.2</ecNumber>
    </recommendedName>
</protein>
<evidence type="ECO:0000256" key="1">
    <source>
        <dbReference type="ARBA" id="ARBA00005652"/>
    </source>
</evidence>
<comment type="caution">
    <text evidence="5">The sequence shown here is derived from an EMBL/GenBank/DDBJ whole genome shotgun (WGS) entry which is preliminary data.</text>
</comment>
<keyword evidence="2 4" id="KW-0119">Carbohydrate metabolism</keyword>
<keyword evidence="6" id="KW-1185">Reference proteome</keyword>
<keyword evidence="4" id="KW-0326">Glycosidase</keyword>
<name>A0A392PEL4_9FABA</name>
<evidence type="ECO:0000256" key="4">
    <source>
        <dbReference type="RuleBase" id="RU000509"/>
    </source>
</evidence>
<evidence type="ECO:0000313" key="5">
    <source>
        <dbReference type="EMBL" id="MCI10077.1"/>
    </source>
</evidence>
<accession>A0A392PEL4</accession>
<dbReference type="EC" id="3.2.1.2" evidence="4"/>
<dbReference type="Pfam" id="PF01373">
    <property type="entry name" value="Glyco_hydro_14"/>
    <property type="match status" value="1"/>
</dbReference>
<dbReference type="GO" id="GO:0000272">
    <property type="term" value="P:polysaccharide catabolic process"/>
    <property type="evidence" value="ECO:0007669"/>
    <property type="project" value="UniProtKB-KW"/>
</dbReference>
<evidence type="ECO:0000256" key="2">
    <source>
        <dbReference type="ARBA" id="ARBA00023277"/>
    </source>
</evidence>
<keyword evidence="4" id="KW-0378">Hydrolase</keyword>
<dbReference type="GO" id="GO:0016161">
    <property type="term" value="F:beta-amylase activity"/>
    <property type="evidence" value="ECO:0007669"/>
    <property type="project" value="UniProtKB-EC"/>
</dbReference>
<evidence type="ECO:0000256" key="3">
    <source>
        <dbReference type="ARBA" id="ARBA00023326"/>
    </source>
</evidence>
<keyword evidence="3 4" id="KW-0624">Polysaccharide degradation</keyword>
<dbReference type="InterPro" id="IPR017853">
    <property type="entry name" value="GH"/>
</dbReference>
<dbReference type="EMBL" id="LXQA010074960">
    <property type="protein sequence ID" value="MCI10077.1"/>
    <property type="molecule type" value="Genomic_DNA"/>
</dbReference>
<proteinExistence type="inferred from homology"/>
<dbReference type="SUPFAM" id="SSF51445">
    <property type="entry name" value="(Trans)glycosidases"/>
    <property type="match status" value="1"/>
</dbReference>
<evidence type="ECO:0000313" key="6">
    <source>
        <dbReference type="Proteomes" id="UP000265520"/>
    </source>
</evidence>
<comment type="similarity">
    <text evidence="1 4">Belongs to the glycosyl hydrolase 14 family.</text>
</comment>
<dbReference type="InterPro" id="IPR001554">
    <property type="entry name" value="Glyco_hydro_14"/>
</dbReference>
<dbReference type="Gene3D" id="3.20.20.80">
    <property type="entry name" value="Glycosidases"/>
    <property type="match status" value="1"/>
</dbReference>
<sequence>LAGENALERYDSSAYGQVLSTSGLSAFTYLRINKRLLEGENWRQFVDFVLSMSDGGKQRLSESDSYGTDLYVGHIKGIKETEVIIEIALV</sequence>
<dbReference type="AlphaFoldDB" id="A0A392PEL4"/>
<organism evidence="5 6">
    <name type="scientific">Trifolium medium</name>
    <dbReference type="NCBI Taxonomy" id="97028"/>
    <lineage>
        <taxon>Eukaryota</taxon>
        <taxon>Viridiplantae</taxon>
        <taxon>Streptophyta</taxon>
        <taxon>Embryophyta</taxon>
        <taxon>Tracheophyta</taxon>
        <taxon>Spermatophyta</taxon>
        <taxon>Magnoliopsida</taxon>
        <taxon>eudicotyledons</taxon>
        <taxon>Gunneridae</taxon>
        <taxon>Pentapetalae</taxon>
        <taxon>rosids</taxon>
        <taxon>fabids</taxon>
        <taxon>Fabales</taxon>
        <taxon>Fabaceae</taxon>
        <taxon>Papilionoideae</taxon>
        <taxon>50 kb inversion clade</taxon>
        <taxon>NPAAA clade</taxon>
        <taxon>Hologalegina</taxon>
        <taxon>IRL clade</taxon>
        <taxon>Trifolieae</taxon>
        <taxon>Trifolium</taxon>
    </lineage>
</organism>
<reference evidence="5 6" key="1">
    <citation type="journal article" date="2018" name="Front. Plant Sci.">
        <title>Red Clover (Trifolium pratense) and Zigzag Clover (T. medium) - A Picture of Genomic Similarities and Differences.</title>
        <authorList>
            <person name="Dluhosova J."/>
            <person name="Istvanek J."/>
            <person name="Nedelnik J."/>
            <person name="Repkova J."/>
        </authorList>
    </citation>
    <scope>NUCLEOTIDE SEQUENCE [LARGE SCALE GENOMIC DNA]</scope>
    <source>
        <strain evidence="6">cv. 10/8</strain>
        <tissue evidence="5">Leaf</tissue>
    </source>
</reference>